<evidence type="ECO:0000313" key="8">
    <source>
        <dbReference type="EMBL" id="SVD75749.1"/>
    </source>
</evidence>
<dbReference type="EMBL" id="UINC01171268">
    <property type="protein sequence ID" value="SVD75749.1"/>
    <property type="molecule type" value="Genomic_DNA"/>
</dbReference>
<evidence type="ECO:0000256" key="6">
    <source>
        <dbReference type="ARBA" id="ARBA00022825"/>
    </source>
</evidence>
<dbReference type="Gene3D" id="3.90.226.10">
    <property type="entry name" value="2-enoyl-CoA Hydratase, Chain A, domain 1"/>
    <property type="match status" value="1"/>
</dbReference>
<dbReference type="PROSITE" id="PS00382">
    <property type="entry name" value="CLP_PROTEASE_HIS"/>
    <property type="match status" value="1"/>
</dbReference>
<dbReference type="PROSITE" id="PS00381">
    <property type="entry name" value="CLP_PROTEASE_SER"/>
    <property type="match status" value="1"/>
</dbReference>
<dbReference type="EC" id="3.4.21.92" evidence="2"/>
<dbReference type="NCBIfam" id="NF001368">
    <property type="entry name" value="PRK00277.1"/>
    <property type="match status" value="1"/>
</dbReference>
<proteinExistence type="inferred from homology"/>
<dbReference type="Pfam" id="PF00574">
    <property type="entry name" value="CLP_protease"/>
    <property type="match status" value="1"/>
</dbReference>
<evidence type="ECO:0000256" key="7">
    <source>
        <dbReference type="ARBA" id="ARBA00034021"/>
    </source>
</evidence>
<comment type="similarity">
    <text evidence="1">Belongs to the peptidase S14 family.</text>
</comment>
<dbReference type="GO" id="GO:0051117">
    <property type="term" value="F:ATPase binding"/>
    <property type="evidence" value="ECO:0007669"/>
    <property type="project" value="TreeGrafter"/>
</dbReference>
<dbReference type="GO" id="GO:0009368">
    <property type="term" value="C:endopeptidase Clp complex"/>
    <property type="evidence" value="ECO:0007669"/>
    <property type="project" value="TreeGrafter"/>
</dbReference>
<name>A0A382XY58_9ZZZZ</name>
<dbReference type="GO" id="GO:0004252">
    <property type="term" value="F:serine-type endopeptidase activity"/>
    <property type="evidence" value="ECO:0007669"/>
    <property type="project" value="UniProtKB-EC"/>
</dbReference>
<evidence type="ECO:0000256" key="3">
    <source>
        <dbReference type="ARBA" id="ARBA00022490"/>
    </source>
</evidence>
<dbReference type="SUPFAM" id="SSF52096">
    <property type="entry name" value="ClpP/crotonase"/>
    <property type="match status" value="1"/>
</dbReference>
<reference evidence="8" key="1">
    <citation type="submission" date="2018-05" db="EMBL/GenBank/DDBJ databases">
        <authorList>
            <person name="Lanie J.A."/>
            <person name="Ng W.-L."/>
            <person name="Kazmierczak K.M."/>
            <person name="Andrzejewski T.M."/>
            <person name="Davidsen T.M."/>
            <person name="Wayne K.J."/>
            <person name="Tettelin H."/>
            <person name="Glass J.I."/>
            <person name="Rusch D."/>
            <person name="Podicherti R."/>
            <person name="Tsui H.-C.T."/>
            <person name="Winkler M.E."/>
        </authorList>
    </citation>
    <scope>NUCLEOTIDE SEQUENCE</scope>
</reference>
<dbReference type="PRINTS" id="PR00127">
    <property type="entry name" value="CLPPROTEASEP"/>
</dbReference>
<keyword evidence="3" id="KW-0963">Cytoplasm</keyword>
<dbReference type="CDD" id="cd07017">
    <property type="entry name" value="S14_ClpP_2"/>
    <property type="match status" value="1"/>
</dbReference>
<keyword evidence="4" id="KW-0645">Protease</keyword>
<dbReference type="InterPro" id="IPR023562">
    <property type="entry name" value="ClpP/TepA"/>
</dbReference>
<gene>
    <name evidence="8" type="ORF">METZ01_LOCUS428603</name>
</gene>
<protein>
    <recommendedName>
        <fullName evidence="2">endopeptidase Clp</fullName>
        <ecNumber evidence="2">3.4.21.92</ecNumber>
    </recommendedName>
</protein>
<dbReference type="AlphaFoldDB" id="A0A382XY58"/>
<dbReference type="InterPro" id="IPR018215">
    <property type="entry name" value="ClpP_Ser_AS"/>
</dbReference>
<accession>A0A382XY58</accession>
<evidence type="ECO:0000256" key="1">
    <source>
        <dbReference type="ARBA" id="ARBA00007039"/>
    </source>
</evidence>
<dbReference type="InterPro" id="IPR033135">
    <property type="entry name" value="ClpP_His_AS"/>
</dbReference>
<keyword evidence="5" id="KW-0378">Hydrolase</keyword>
<dbReference type="InterPro" id="IPR001907">
    <property type="entry name" value="ClpP"/>
</dbReference>
<dbReference type="PANTHER" id="PTHR10381">
    <property type="entry name" value="ATP-DEPENDENT CLP PROTEASE PROTEOLYTIC SUBUNIT"/>
    <property type="match status" value="1"/>
</dbReference>
<sequence>MSLIPMVIEQTGRGERSYDIYSRLLKDRIIFVGTPINDQIANLIIAQLLFLASEDPKKDIALYLNTPGGLVTAGMAIYDTMQYVASDVSTICIGQASSMGAVLLAGGAKGKRQALPNARVLLHQPMGGIGGQASDMEIHAREIIQM</sequence>
<dbReference type="GO" id="GO:0006515">
    <property type="term" value="P:protein quality control for misfolded or incompletely synthesized proteins"/>
    <property type="evidence" value="ECO:0007669"/>
    <property type="project" value="TreeGrafter"/>
</dbReference>
<organism evidence="8">
    <name type="scientific">marine metagenome</name>
    <dbReference type="NCBI Taxonomy" id="408172"/>
    <lineage>
        <taxon>unclassified sequences</taxon>
        <taxon>metagenomes</taxon>
        <taxon>ecological metagenomes</taxon>
    </lineage>
</organism>
<dbReference type="GO" id="GO:0004176">
    <property type="term" value="F:ATP-dependent peptidase activity"/>
    <property type="evidence" value="ECO:0007669"/>
    <property type="project" value="InterPro"/>
</dbReference>
<comment type="catalytic activity">
    <reaction evidence="7">
        <text>Hydrolysis of proteins to small peptides in the presence of ATP and magnesium. alpha-casein is the usual test substrate. In the absence of ATP, only oligopeptides shorter than five residues are hydrolyzed (such as succinyl-Leu-Tyr-|-NHMec, and Leu-Tyr-Leu-|-Tyr-Trp, in which cleavage of the -Tyr-|-Leu- and -Tyr-|-Trp bonds also occurs).</text>
        <dbReference type="EC" id="3.4.21.92"/>
    </reaction>
</comment>
<dbReference type="InterPro" id="IPR029045">
    <property type="entry name" value="ClpP/crotonase-like_dom_sf"/>
</dbReference>
<evidence type="ECO:0000256" key="5">
    <source>
        <dbReference type="ARBA" id="ARBA00022801"/>
    </source>
</evidence>
<keyword evidence="6" id="KW-0720">Serine protease</keyword>
<dbReference type="PANTHER" id="PTHR10381:SF70">
    <property type="entry name" value="ATP-DEPENDENT CLP PROTEASE PROTEOLYTIC SUBUNIT"/>
    <property type="match status" value="1"/>
</dbReference>
<evidence type="ECO:0000256" key="2">
    <source>
        <dbReference type="ARBA" id="ARBA00013230"/>
    </source>
</evidence>
<evidence type="ECO:0000256" key="4">
    <source>
        <dbReference type="ARBA" id="ARBA00022670"/>
    </source>
</evidence>
<feature type="non-terminal residue" evidence="8">
    <location>
        <position position="146"/>
    </location>
</feature>